<sequence>MTKDKGLNCKYIISSKPKNAPVTERAIPVAIFSAEDHVKHYYLRKWMRDDPADMDPRTIIDWNYYLERLGSVIQKLITIPAASQKVRNPVPRVSHPEWLERRIRVKDDVFKQKKMTDMFDKTLTDVDPN</sequence>
<evidence type="ECO:0000313" key="3">
    <source>
        <dbReference type="EMBL" id="KAK5155689.1"/>
    </source>
</evidence>
<feature type="domain" description="DNA polymerase epsilon ,catalytic subunit A thumb" evidence="2">
    <location>
        <begin position="1"/>
        <end position="84"/>
    </location>
</feature>
<comment type="cofactor">
    <cofactor evidence="1">
        <name>[4Fe-4S] cluster</name>
        <dbReference type="ChEBI" id="CHEBI:49883"/>
    </cofactor>
</comment>
<keyword evidence="1" id="KW-0411">Iron-sulfur</keyword>
<name>A0ABR0LHG6_9PEZI</name>
<comment type="catalytic activity">
    <reaction evidence="1">
        <text>DNA(n) + a 2'-deoxyribonucleoside 5'-triphosphate = DNA(n+1) + diphosphate</text>
        <dbReference type="Rhea" id="RHEA:22508"/>
        <dbReference type="Rhea" id="RHEA-COMP:17339"/>
        <dbReference type="Rhea" id="RHEA-COMP:17340"/>
        <dbReference type="ChEBI" id="CHEBI:33019"/>
        <dbReference type="ChEBI" id="CHEBI:61560"/>
        <dbReference type="ChEBI" id="CHEBI:173112"/>
        <dbReference type="EC" id="2.7.7.7"/>
    </reaction>
</comment>
<comment type="caution">
    <text evidence="3">The sequence shown here is derived from an EMBL/GenBank/DDBJ whole genome shotgun (WGS) entry which is preliminary data.</text>
</comment>
<keyword evidence="1" id="KW-0539">Nucleus</keyword>
<keyword evidence="1" id="KW-0862">Zinc</keyword>
<dbReference type="PANTHER" id="PTHR10670:SF0">
    <property type="entry name" value="DNA POLYMERASE EPSILON CATALYTIC SUBUNIT A"/>
    <property type="match status" value="1"/>
</dbReference>
<evidence type="ECO:0000256" key="1">
    <source>
        <dbReference type="RuleBase" id="RU365029"/>
    </source>
</evidence>
<keyword evidence="1" id="KW-0239">DNA-directed DNA polymerase</keyword>
<dbReference type="EC" id="2.7.7.7" evidence="1"/>
<dbReference type="Proteomes" id="UP001357485">
    <property type="component" value="Unassembled WGS sequence"/>
</dbReference>
<keyword evidence="1" id="KW-0238">DNA-binding</keyword>
<dbReference type="InterPro" id="IPR055191">
    <property type="entry name" value="POL2_thumb"/>
</dbReference>
<keyword evidence="1" id="KW-0408">Iron</keyword>
<accession>A0ABR0LHG6</accession>
<dbReference type="PANTHER" id="PTHR10670">
    <property type="entry name" value="DNA POLYMERASE EPSILON CATALYTIC SUBUNIT A"/>
    <property type="match status" value="1"/>
</dbReference>
<dbReference type="SUPFAM" id="SSF56672">
    <property type="entry name" value="DNA/RNA polymerases"/>
    <property type="match status" value="1"/>
</dbReference>
<dbReference type="InterPro" id="IPR043502">
    <property type="entry name" value="DNA/RNA_pol_sf"/>
</dbReference>
<dbReference type="GO" id="GO:0003887">
    <property type="term" value="F:DNA-directed DNA polymerase activity"/>
    <property type="evidence" value="ECO:0007669"/>
    <property type="project" value="UniProtKB-EC"/>
</dbReference>
<comment type="similarity">
    <text evidence="1">Belongs to the DNA polymerase type-B family.</text>
</comment>
<evidence type="ECO:0000259" key="2">
    <source>
        <dbReference type="Pfam" id="PF22634"/>
    </source>
</evidence>
<keyword evidence="4" id="KW-1185">Reference proteome</keyword>
<keyword evidence="1" id="KW-0863">Zinc-finger</keyword>
<gene>
    <name evidence="3" type="primary">POL2_8</name>
    <name evidence="3" type="ORF">LTR16_012552</name>
</gene>
<proteinExistence type="inferred from homology"/>
<reference evidence="3 4" key="1">
    <citation type="submission" date="2023-08" db="EMBL/GenBank/DDBJ databases">
        <title>Black Yeasts Isolated from many extreme environments.</title>
        <authorList>
            <person name="Coleine C."/>
            <person name="Stajich J.E."/>
            <person name="Selbmann L."/>
        </authorList>
    </citation>
    <scope>NUCLEOTIDE SEQUENCE [LARGE SCALE GENOMIC DNA]</scope>
    <source>
        <strain evidence="3 4">CCFEE 536</strain>
    </source>
</reference>
<dbReference type="InterPro" id="IPR029703">
    <property type="entry name" value="POL2"/>
</dbReference>
<keyword evidence="1 3" id="KW-0548">Nucleotidyltransferase</keyword>
<keyword evidence="1" id="KW-0235">DNA replication</keyword>
<dbReference type="EMBL" id="JAVRRA010021085">
    <property type="protein sequence ID" value="KAK5155689.1"/>
    <property type="molecule type" value="Genomic_DNA"/>
</dbReference>
<comment type="function">
    <text evidence="1">DNA polymerase II participates in chromosomal DNA replication.</text>
</comment>
<keyword evidence="1" id="KW-0479">Metal-binding</keyword>
<evidence type="ECO:0000313" key="4">
    <source>
        <dbReference type="Proteomes" id="UP001357485"/>
    </source>
</evidence>
<keyword evidence="1" id="KW-0004">4Fe-4S</keyword>
<feature type="non-terminal residue" evidence="3">
    <location>
        <position position="129"/>
    </location>
</feature>
<organism evidence="3 4">
    <name type="scientific">Cryomyces antarcticus</name>
    <dbReference type="NCBI Taxonomy" id="329879"/>
    <lineage>
        <taxon>Eukaryota</taxon>
        <taxon>Fungi</taxon>
        <taxon>Dikarya</taxon>
        <taxon>Ascomycota</taxon>
        <taxon>Pezizomycotina</taxon>
        <taxon>Dothideomycetes</taxon>
        <taxon>Dothideomycetes incertae sedis</taxon>
        <taxon>Cryomyces</taxon>
    </lineage>
</organism>
<dbReference type="Pfam" id="PF22634">
    <property type="entry name" value="POL2_thumb"/>
    <property type="match status" value="1"/>
</dbReference>
<keyword evidence="1 3" id="KW-0808">Transferase</keyword>
<protein>
    <recommendedName>
        <fullName evidence="1">DNA polymerase epsilon catalytic subunit</fullName>
        <ecNumber evidence="1">2.7.7.7</ecNumber>
    </recommendedName>
</protein>
<comment type="subcellular location">
    <subcellularLocation>
        <location evidence="1">Nucleus</location>
    </subcellularLocation>
</comment>